<dbReference type="PANTHER" id="PTHR46211:SF1">
    <property type="entry name" value="GLYCEROPHOSPHODIESTER PHOSPHODIESTERASE, CYTOPLASMIC"/>
    <property type="match status" value="1"/>
</dbReference>
<keyword evidence="3" id="KW-1185">Reference proteome</keyword>
<evidence type="ECO:0000313" key="3">
    <source>
        <dbReference type="Proteomes" id="UP000269289"/>
    </source>
</evidence>
<organism evidence="2 3">
    <name type="scientific">Cellulomonas triticagri</name>
    <dbReference type="NCBI Taxonomy" id="2483352"/>
    <lineage>
        <taxon>Bacteria</taxon>
        <taxon>Bacillati</taxon>
        <taxon>Actinomycetota</taxon>
        <taxon>Actinomycetes</taxon>
        <taxon>Micrococcales</taxon>
        <taxon>Cellulomonadaceae</taxon>
        <taxon>Cellulomonas</taxon>
    </lineage>
</organism>
<dbReference type="GO" id="GO:0008081">
    <property type="term" value="F:phosphoric diester hydrolase activity"/>
    <property type="evidence" value="ECO:0007669"/>
    <property type="project" value="InterPro"/>
</dbReference>
<name>A0A3M2J6P2_9CELL</name>
<dbReference type="PANTHER" id="PTHR46211">
    <property type="entry name" value="GLYCEROPHOSPHORYL DIESTER PHOSPHODIESTERASE"/>
    <property type="match status" value="1"/>
</dbReference>
<dbReference type="SUPFAM" id="SSF51695">
    <property type="entry name" value="PLC-like phosphodiesterases"/>
    <property type="match status" value="1"/>
</dbReference>
<sequence length="277" mass="28979">MTGAGVAQSGGPGSGALAPRVVAHRGNSAVAPQNTLAAFEAAWRAGAHSIEIDIQPTADGGVVVIHDDTVDATTDGQGVVTEMTTDALRALDAGSWFAAAYAGQRVPTFDEVLELLVRRPGIDLLLELKGPWTTEQVRPVAAAIRAAGLADRVVGQSFWPESVRALAEADPDLRRGLLVFRVGHGEDGTESSEDATYPDVDALLAVAADLGVMTVNPYGPLLVQHPGLVDRVHAAGLEVQVWTLNEPEHWAAAVALGVDAVITDRPDRLTGWLQAVS</sequence>
<evidence type="ECO:0000259" key="1">
    <source>
        <dbReference type="PROSITE" id="PS51704"/>
    </source>
</evidence>
<dbReference type="Proteomes" id="UP000269289">
    <property type="component" value="Unassembled WGS sequence"/>
</dbReference>
<dbReference type="PROSITE" id="PS51704">
    <property type="entry name" value="GP_PDE"/>
    <property type="match status" value="1"/>
</dbReference>
<dbReference type="OrthoDB" id="9758957at2"/>
<protein>
    <submittedName>
        <fullName evidence="2">Glycerophosphodiester phosphodiesterase</fullName>
    </submittedName>
</protein>
<reference evidence="2 3" key="1">
    <citation type="submission" date="2018-10" db="EMBL/GenBank/DDBJ databases">
        <title>Isolation, diversity and antifungal activity of actinobacteria from wheat.</title>
        <authorList>
            <person name="Han C."/>
        </authorList>
    </citation>
    <scope>NUCLEOTIDE SEQUENCE [LARGE SCALE GENOMIC DNA]</scope>
    <source>
        <strain evidence="2 3">NEAU-YY56</strain>
    </source>
</reference>
<dbReference type="InterPro" id="IPR030395">
    <property type="entry name" value="GP_PDE_dom"/>
</dbReference>
<evidence type="ECO:0000313" key="2">
    <source>
        <dbReference type="EMBL" id="RMI09792.1"/>
    </source>
</evidence>
<comment type="caution">
    <text evidence="2">The sequence shown here is derived from an EMBL/GenBank/DDBJ whole genome shotgun (WGS) entry which is preliminary data.</text>
</comment>
<dbReference type="Pfam" id="PF03009">
    <property type="entry name" value="GDPD"/>
    <property type="match status" value="1"/>
</dbReference>
<proteinExistence type="predicted"/>
<feature type="domain" description="GP-PDE" evidence="1">
    <location>
        <begin position="19"/>
        <end position="273"/>
    </location>
</feature>
<dbReference type="Gene3D" id="3.20.20.190">
    <property type="entry name" value="Phosphatidylinositol (PI) phosphodiesterase"/>
    <property type="match status" value="1"/>
</dbReference>
<gene>
    <name evidence="2" type="ORF">EBM89_08965</name>
</gene>
<dbReference type="InterPro" id="IPR017946">
    <property type="entry name" value="PLC-like_Pdiesterase_TIM-brl"/>
</dbReference>
<dbReference type="AlphaFoldDB" id="A0A3M2J6P2"/>
<dbReference type="EMBL" id="RFFI01000040">
    <property type="protein sequence ID" value="RMI09792.1"/>
    <property type="molecule type" value="Genomic_DNA"/>
</dbReference>
<accession>A0A3M2J6P2</accession>
<dbReference type="GO" id="GO:0006629">
    <property type="term" value="P:lipid metabolic process"/>
    <property type="evidence" value="ECO:0007669"/>
    <property type="project" value="InterPro"/>
</dbReference>